<evidence type="ECO:0000313" key="1">
    <source>
        <dbReference type="EMBL" id="GBP09510.1"/>
    </source>
</evidence>
<gene>
    <name evidence="1" type="ORF">EVAR_76530_1</name>
</gene>
<organism evidence="1 2">
    <name type="scientific">Eumeta variegata</name>
    <name type="common">Bagworm moth</name>
    <name type="synonym">Eumeta japonica</name>
    <dbReference type="NCBI Taxonomy" id="151549"/>
    <lineage>
        <taxon>Eukaryota</taxon>
        <taxon>Metazoa</taxon>
        <taxon>Ecdysozoa</taxon>
        <taxon>Arthropoda</taxon>
        <taxon>Hexapoda</taxon>
        <taxon>Insecta</taxon>
        <taxon>Pterygota</taxon>
        <taxon>Neoptera</taxon>
        <taxon>Endopterygota</taxon>
        <taxon>Lepidoptera</taxon>
        <taxon>Glossata</taxon>
        <taxon>Ditrysia</taxon>
        <taxon>Tineoidea</taxon>
        <taxon>Psychidae</taxon>
        <taxon>Oiketicinae</taxon>
        <taxon>Eumeta</taxon>
    </lineage>
</organism>
<name>A0A4C1T7I8_EUMVA</name>
<proteinExistence type="predicted"/>
<evidence type="ECO:0000313" key="2">
    <source>
        <dbReference type="Proteomes" id="UP000299102"/>
    </source>
</evidence>
<dbReference type="Proteomes" id="UP000299102">
    <property type="component" value="Unassembled WGS sequence"/>
</dbReference>
<keyword evidence="2" id="KW-1185">Reference proteome</keyword>
<sequence>METDMSSTHVRRECAFLSSVCGSNYRSARAAAAGCCDTRRCARAPMRGARRPASPVPTRPESPAAGCGDLCAQYYNETGASAITSLLADIERPLPLVDSCEVRCGDRGSAAPEHPAESSHHVLNFPISARQVYLLSIYPGIVTLRYHNARSHMEECAGSPLT</sequence>
<dbReference type="AlphaFoldDB" id="A0A4C1T7I8"/>
<reference evidence="1 2" key="1">
    <citation type="journal article" date="2019" name="Commun. Biol.">
        <title>The bagworm genome reveals a unique fibroin gene that provides high tensile strength.</title>
        <authorList>
            <person name="Kono N."/>
            <person name="Nakamura H."/>
            <person name="Ohtoshi R."/>
            <person name="Tomita M."/>
            <person name="Numata K."/>
            <person name="Arakawa K."/>
        </authorList>
    </citation>
    <scope>NUCLEOTIDE SEQUENCE [LARGE SCALE GENOMIC DNA]</scope>
</reference>
<accession>A0A4C1T7I8</accession>
<comment type="caution">
    <text evidence="1">The sequence shown here is derived from an EMBL/GenBank/DDBJ whole genome shotgun (WGS) entry which is preliminary data.</text>
</comment>
<dbReference type="EMBL" id="BGZK01000036">
    <property type="protein sequence ID" value="GBP09510.1"/>
    <property type="molecule type" value="Genomic_DNA"/>
</dbReference>
<protein>
    <submittedName>
        <fullName evidence="1">Uncharacterized protein</fullName>
    </submittedName>
</protein>